<keyword evidence="2" id="KW-1185">Reference proteome</keyword>
<dbReference type="AlphaFoldDB" id="A0AAU9IPS2"/>
<comment type="caution">
    <text evidence="1">The sequence shown here is derived from an EMBL/GenBank/DDBJ whole genome shotgun (WGS) entry which is preliminary data.</text>
</comment>
<dbReference type="Proteomes" id="UP001162131">
    <property type="component" value="Unassembled WGS sequence"/>
</dbReference>
<evidence type="ECO:0000313" key="2">
    <source>
        <dbReference type="Proteomes" id="UP001162131"/>
    </source>
</evidence>
<sequence length="99" mass="11373">MTGHYLQNIVSYSINWDDYKDIPNITLQESFFKTILKGNDRIYVIEKGGRIFESEINDAKNWKVAGDNNIDSVNQSSVVKYKDCLYFVSSKKVSKVAII</sequence>
<proteinExistence type="predicted"/>
<evidence type="ECO:0000313" key="1">
    <source>
        <dbReference type="EMBL" id="CAG9315217.1"/>
    </source>
</evidence>
<protein>
    <submittedName>
        <fullName evidence="1">Uncharacterized protein</fullName>
    </submittedName>
</protein>
<reference evidence="1" key="1">
    <citation type="submission" date="2021-09" db="EMBL/GenBank/DDBJ databases">
        <authorList>
            <consortium name="AG Swart"/>
            <person name="Singh M."/>
            <person name="Singh A."/>
            <person name="Seah K."/>
            <person name="Emmerich C."/>
        </authorList>
    </citation>
    <scope>NUCLEOTIDE SEQUENCE</scope>
    <source>
        <strain evidence="1">ATCC30299</strain>
    </source>
</reference>
<dbReference type="EMBL" id="CAJZBQ010000013">
    <property type="protein sequence ID" value="CAG9315217.1"/>
    <property type="molecule type" value="Genomic_DNA"/>
</dbReference>
<organism evidence="1 2">
    <name type="scientific">Blepharisma stoltei</name>
    <dbReference type="NCBI Taxonomy" id="1481888"/>
    <lineage>
        <taxon>Eukaryota</taxon>
        <taxon>Sar</taxon>
        <taxon>Alveolata</taxon>
        <taxon>Ciliophora</taxon>
        <taxon>Postciliodesmatophora</taxon>
        <taxon>Heterotrichea</taxon>
        <taxon>Heterotrichida</taxon>
        <taxon>Blepharismidae</taxon>
        <taxon>Blepharisma</taxon>
    </lineage>
</organism>
<name>A0AAU9IPS2_9CILI</name>
<accession>A0AAU9IPS2</accession>
<gene>
    <name evidence="1" type="ORF">BSTOLATCC_MIC12991</name>
</gene>